<dbReference type="OrthoDB" id="125447at2759"/>
<protein>
    <submittedName>
        <fullName evidence="1">Uncharacterized protein</fullName>
    </submittedName>
</protein>
<dbReference type="InterPro" id="IPR052055">
    <property type="entry name" value="Hepadnavirus_pol/RT"/>
</dbReference>
<name>A0A024T7P8_9STRA</name>
<dbReference type="STRING" id="157072.A0A024T7P8"/>
<dbReference type="AlphaFoldDB" id="A0A024T7P8"/>
<dbReference type="EMBL" id="KI914149">
    <property type="protein sequence ID" value="ETV90000.1"/>
    <property type="molecule type" value="Genomic_DNA"/>
</dbReference>
<proteinExistence type="predicted"/>
<reference evidence="1" key="1">
    <citation type="submission" date="2013-12" db="EMBL/GenBank/DDBJ databases">
        <title>The Genome Sequence of Aphanomyces invadans NJM9701.</title>
        <authorList>
            <consortium name="The Broad Institute Genomics Platform"/>
            <person name="Russ C."/>
            <person name="Tyler B."/>
            <person name="van West P."/>
            <person name="Dieguez-Uribeondo J."/>
            <person name="Young S.K."/>
            <person name="Zeng Q."/>
            <person name="Gargeya S."/>
            <person name="Fitzgerald M."/>
            <person name="Abouelleil A."/>
            <person name="Alvarado L."/>
            <person name="Chapman S.B."/>
            <person name="Gainer-Dewar J."/>
            <person name="Goldberg J."/>
            <person name="Griggs A."/>
            <person name="Gujja S."/>
            <person name="Hansen M."/>
            <person name="Howarth C."/>
            <person name="Imamovic A."/>
            <person name="Ireland A."/>
            <person name="Larimer J."/>
            <person name="McCowan C."/>
            <person name="Murphy C."/>
            <person name="Pearson M."/>
            <person name="Poon T.W."/>
            <person name="Priest M."/>
            <person name="Roberts A."/>
            <person name="Saif S."/>
            <person name="Shea T."/>
            <person name="Sykes S."/>
            <person name="Wortman J."/>
            <person name="Nusbaum C."/>
            <person name="Birren B."/>
        </authorList>
    </citation>
    <scope>NUCLEOTIDE SEQUENCE [LARGE SCALE GENOMIC DNA]</scope>
    <source>
        <strain evidence="1">NJM9701</strain>
    </source>
</reference>
<sequence>MLATLGPDSLNLHKFTPWSTTLHALGLLWDLNEGHVSMPAEKIHKAKLRVQRLAQRKVASRNDIEKTLGSLRHVCSCIRAARAFYQNLQQVLHRFPRFGTHRLPPSAVADLSWFMAILDVGHLVNVPTSIFAGMSTPEVTLEMDASDEGLAIMFPARRLFIVLTWDAAELDLIAKCKARVAEAKPSNEIADSTSPTNPISPQ</sequence>
<organism evidence="1">
    <name type="scientific">Aphanomyces invadans</name>
    <dbReference type="NCBI Taxonomy" id="157072"/>
    <lineage>
        <taxon>Eukaryota</taxon>
        <taxon>Sar</taxon>
        <taxon>Stramenopiles</taxon>
        <taxon>Oomycota</taxon>
        <taxon>Saprolegniomycetes</taxon>
        <taxon>Saprolegniales</taxon>
        <taxon>Verrucalvaceae</taxon>
        <taxon>Aphanomyces</taxon>
    </lineage>
</organism>
<evidence type="ECO:0000313" key="1">
    <source>
        <dbReference type="EMBL" id="ETV90000.1"/>
    </source>
</evidence>
<accession>A0A024T7P8</accession>
<gene>
    <name evidence="1" type="ORF">H310_15157</name>
</gene>
<dbReference type="PANTHER" id="PTHR33050:SF7">
    <property type="entry name" value="RIBONUCLEASE H"/>
    <property type="match status" value="1"/>
</dbReference>
<dbReference type="PANTHER" id="PTHR33050">
    <property type="entry name" value="REVERSE TRANSCRIPTASE DOMAIN-CONTAINING PROTEIN"/>
    <property type="match status" value="1"/>
</dbReference>
<feature type="non-terminal residue" evidence="1">
    <location>
        <position position="202"/>
    </location>
</feature>
<dbReference type="VEuPathDB" id="FungiDB:H310_15157"/>
<dbReference type="GeneID" id="20092207"/>
<dbReference type="RefSeq" id="XP_008881366.1">
    <property type="nucleotide sequence ID" value="XM_008883144.1"/>
</dbReference>